<protein>
    <submittedName>
        <fullName evidence="2 3">Uncharacterized protein</fullName>
    </submittedName>
</protein>
<evidence type="ECO:0000313" key="3">
    <source>
        <dbReference type="EnsemblPlants" id="PNT77673"/>
    </source>
</evidence>
<reference evidence="3" key="3">
    <citation type="submission" date="2018-08" db="UniProtKB">
        <authorList>
            <consortium name="EnsemblPlants"/>
        </authorList>
    </citation>
    <scope>IDENTIFICATION</scope>
    <source>
        <strain evidence="3">cv. Bd21</strain>
    </source>
</reference>
<dbReference type="InParanoid" id="A0A2K2DTQ7"/>
<sequence length="70" mass="7512">MVFAGSLASGGSCFSAFSSPSWPGKKRWHDTHEHVKNKDSVVRSSTTDGWLQLPTNAEGLPTHMVILTAG</sequence>
<gene>
    <name evidence="2" type="ORF">BRADI_1g66673v3</name>
</gene>
<accession>A0A2K2DTQ7</accession>
<dbReference type="Proteomes" id="UP000008810">
    <property type="component" value="Chromosome 1"/>
</dbReference>
<reference evidence="2" key="2">
    <citation type="submission" date="2017-06" db="EMBL/GenBank/DDBJ databases">
        <title>WGS assembly of Brachypodium distachyon.</title>
        <authorList>
            <consortium name="The International Brachypodium Initiative"/>
            <person name="Lucas S."/>
            <person name="Harmon-Smith M."/>
            <person name="Lail K."/>
            <person name="Tice H."/>
            <person name="Grimwood J."/>
            <person name="Bruce D."/>
            <person name="Barry K."/>
            <person name="Shu S."/>
            <person name="Lindquist E."/>
            <person name="Wang M."/>
            <person name="Pitluck S."/>
            <person name="Vogel J.P."/>
            <person name="Garvin D.F."/>
            <person name="Mockler T.C."/>
            <person name="Schmutz J."/>
            <person name="Rokhsar D."/>
            <person name="Bevan M.W."/>
        </authorList>
    </citation>
    <scope>NUCLEOTIDE SEQUENCE</scope>
    <source>
        <strain evidence="2">Bd21</strain>
    </source>
</reference>
<dbReference type="AlphaFoldDB" id="A0A2K2DTQ7"/>
<feature type="compositionally biased region" description="Basic and acidic residues" evidence="1">
    <location>
        <begin position="30"/>
        <end position="40"/>
    </location>
</feature>
<dbReference type="EnsemblPlants" id="PNT77673">
    <property type="protein sequence ID" value="PNT77673"/>
    <property type="gene ID" value="BRADI_1g66673v3"/>
</dbReference>
<dbReference type="Gramene" id="PNT77673">
    <property type="protein sequence ID" value="PNT77673"/>
    <property type="gene ID" value="BRADI_1g66673v3"/>
</dbReference>
<evidence type="ECO:0000313" key="4">
    <source>
        <dbReference type="Proteomes" id="UP000008810"/>
    </source>
</evidence>
<evidence type="ECO:0000313" key="2">
    <source>
        <dbReference type="EMBL" id="PNT77673.1"/>
    </source>
</evidence>
<dbReference type="EMBL" id="CM000880">
    <property type="protein sequence ID" value="PNT77673.1"/>
    <property type="molecule type" value="Genomic_DNA"/>
</dbReference>
<organism evidence="2">
    <name type="scientific">Brachypodium distachyon</name>
    <name type="common">Purple false brome</name>
    <name type="synonym">Trachynia distachya</name>
    <dbReference type="NCBI Taxonomy" id="15368"/>
    <lineage>
        <taxon>Eukaryota</taxon>
        <taxon>Viridiplantae</taxon>
        <taxon>Streptophyta</taxon>
        <taxon>Embryophyta</taxon>
        <taxon>Tracheophyta</taxon>
        <taxon>Spermatophyta</taxon>
        <taxon>Magnoliopsida</taxon>
        <taxon>Liliopsida</taxon>
        <taxon>Poales</taxon>
        <taxon>Poaceae</taxon>
        <taxon>BOP clade</taxon>
        <taxon>Pooideae</taxon>
        <taxon>Stipodae</taxon>
        <taxon>Brachypodieae</taxon>
        <taxon>Brachypodium</taxon>
    </lineage>
</organism>
<keyword evidence="4" id="KW-1185">Reference proteome</keyword>
<evidence type="ECO:0000256" key="1">
    <source>
        <dbReference type="SAM" id="MobiDB-lite"/>
    </source>
</evidence>
<feature type="region of interest" description="Disordered" evidence="1">
    <location>
        <begin position="18"/>
        <end position="40"/>
    </location>
</feature>
<proteinExistence type="predicted"/>
<name>A0A2K2DTQ7_BRADI</name>
<reference evidence="2 3" key="1">
    <citation type="journal article" date="2010" name="Nature">
        <title>Genome sequencing and analysis of the model grass Brachypodium distachyon.</title>
        <authorList>
            <consortium name="International Brachypodium Initiative"/>
        </authorList>
    </citation>
    <scope>NUCLEOTIDE SEQUENCE [LARGE SCALE GENOMIC DNA]</scope>
    <source>
        <strain evidence="2 3">Bd21</strain>
    </source>
</reference>